<protein>
    <recommendedName>
        <fullName evidence="1">F-box domain-containing protein</fullName>
    </recommendedName>
</protein>
<evidence type="ECO:0000259" key="1">
    <source>
        <dbReference type="Pfam" id="PF00646"/>
    </source>
</evidence>
<accession>A0A6A5YF62</accession>
<reference evidence="2" key="1">
    <citation type="journal article" date="2020" name="Stud. Mycol.">
        <title>101 Dothideomycetes genomes: a test case for predicting lifestyles and emergence of pathogens.</title>
        <authorList>
            <person name="Haridas S."/>
            <person name="Albert R."/>
            <person name="Binder M."/>
            <person name="Bloem J."/>
            <person name="Labutti K."/>
            <person name="Salamov A."/>
            <person name="Andreopoulos B."/>
            <person name="Baker S."/>
            <person name="Barry K."/>
            <person name="Bills G."/>
            <person name="Bluhm B."/>
            <person name="Cannon C."/>
            <person name="Castanera R."/>
            <person name="Culley D."/>
            <person name="Daum C."/>
            <person name="Ezra D."/>
            <person name="Gonzalez J."/>
            <person name="Henrissat B."/>
            <person name="Kuo A."/>
            <person name="Liang C."/>
            <person name="Lipzen A."/>
            <person name="Lutzoni F."/>
            <person name="Magnuson J."/>
            <person name="Mondo S."/>
            <person name="Nolan M."/>
            <person name="Ohm R."/>
            <person name="Pangilinan J."/>
            <person name="Park H.-J."/>
            <person name="Ramirez L."/>
            <person name="Alfaro M."/>
            <person name="Sun H."/>
            <person name="Tritt A."/>
            <person name="Yoshinaga Y."/>
            <person name="Zwiers L.-H."/>
            <person name="Turgeon B."/>
            <person name="Goodwin S."/>
            <person name="Spatafora J."/>
            <person name="Crous P."/>
            <person name="Grigoriev I."/>
        </authorList>
    </citation>
    <scope>NUCLEOTIDE SEQUENCE</scope>
    <source>
        <strain evidence="2">CBS 627.86</strain>
    </source>
</reference>
<dbReference type="AlphaFoldDB" id="A0A6A5YF62"/>
<sequence>MTTVIADNGHVRHRVSTREKLLQKLLDPAILRQSCPLSTDIRHYQLAASHGGLGKLDLVATEVQQMILERLDLQSILNFRRVSQKAMAVANDVPAFRKVIEHCPDAIRMAVGIRVASRILLLDLLDKLCQRTCDEGCGKLAPYLDIFRLERKCFGTASRCALKHIPPKPLARSEEEVRRHGDTIAASTASFMSIPGSYDGRNVIPKREIYYYYREVKKIVGAHLITTNVHSRYVLHSVGCVTHKRKVPSSTYMMVILAPWINKFSSGNELGYHRFGFIETWKGIETGIYENILGFYHRRPSGTESTYICTFGYEQIFVEVSV</sequence>
<feature type="domain" description="F-box" evidence="1">
    <location>
        <begin position="62"/>
        <end position="94"/>
    </location>
</feature>
<evidence type="ECO:0000313" key="2">
    <source>
        <dbReference type="EMBL" id="KAF2105929.1"/>
    </source>
</evidence>
<proteinExistence type="predicted"/>
<gene>
    <name evidence="2" type="ORF">BDV96DRAFT_607845</name>
</gene>
<keyword evidence="3" id="KW-1185">Reference proteome</keyword>
<organism evidence="2 3">
    <name type="scientific">Lophiotrema nucula</name>
    <dbReference type="NCBI Taxonomy" id="690887"/>
    <lineage>
        <taxon>Eukaryota</taxon>
        <taxon>Fungi</taxon>
        <taxon>Dikarya</taxon>
        <taxon>Ascomycota</taxon>
        <taxon>Pezizomycotina</taxon>
        <taxon>Dothideomycetes</taxon>
        <taxon>Pleosporomycetidae</taxon>
        <taxon>Pleosporales</taxon>
        <taxon>Lophiotremataceae</taxon>
        <taxon>Lophiotrema</taxon>
    </lineage>
</organism>
<dbReference type="OrthoDB" id="3792830at2759"/>
<evidence type="ECO:0000313" key="3">
    <source>
        <dbReference type="Proteomes" id="UP000799770"/>
    </source>
</evidence>
<dbReference type="InterPro" id="IPR001810">
    <property type="entry name" value="F-box_dom"/>
</dbReference>
<dbReference type="Pfam" id="PF00646">
    <property type="entry name" value="F-box"/>
    <property type="match status" value="1"/>
</dbReference>
<dbReference type="EMBL" id="ML977369">
    <property type="protein sequence ID" value="KAF2105929.1"/>
    <property type="molecule type" value="Genomic_DNA"/>
</dbReference>
<dbReference type="Proteomes" id="UP000799770">
    <property type="component" value="Unassembled WGS sequence"/>
</dbReference>
<name>A0A6A5YF62_9PLEO</name>